<evidence type="ECO:0000313" key="9">
    <source>
        <dbReference type="Proteomes" id="UP000177811"/>
    </source>
</evidence>
<name>A0A1G2KVT7_9BACT</name>
<evidence type="ECO:0000259" key="7">
    <source>
        <dbReference type="Pfam" id="PF20803"/>
    </source>
</evidence>
<dbReference type="InterPro" id="IPR021127">
    <property type="entry name" value="CRISPR_associated_Cas2"/>
</dbReference>
<dbReference type="SUPFAM" id="SSF143430">
    <property type="entry name" value="TTP0101/SSO1404-like"/>
    <property type="match status" value="1"/>
</dbReference>
<gene>
    <name evidence="8" type="ORF">A3C16_00475</name>
</gene>
<reference evidence="8 9" key="1">
    <citation type="journal article" date="2016" name="Nat. Commun.">
        <title>Thousands of microbial genomes shed light on interconnected biogeochemical processes in an aquifer system.</title>
        <authorList>
            <person name="Anantharaman K."/>
            <person name="Brown C.T."/>
            <person name="Hug L.A."/>
            <person name="Sharon I."/>
            <person name="Castelle C.J."/>
            <person name="Probst A.J."/>
            <person name="Thomas B.C."/>
            <person name="Singh A."/>
            <person name="Wilkins M.J."/>
            <person name="Karaoz U."/>
            <person name="Brodie E.L."/>
            <person name="Williams K.H."/>
            <person name="Hubbard S.S."/>
            <person name="Banfield J.F."/>
        </authorList>
    </citation>
    <scope>NUCLEOTIDE SEQUENCE [LARGE SCALE GENOMIC DNA]</scope>
</reference>
<dbReference type="Pfam" id="PF20803">
    <property type="entry name" value="PaaX_M"/>
    <property type="match status" value="1"/>
</dbReference>
<evidence type="ECO:0000256" key="6">
    <source>
        <dbReference type="ARBA" id="ARBA00023118"/>
    </source>
</evidence>
<proteinExistence type="predicted"/>
<accession>A0A1G2KVT7</accession>
<dbReference type="PANTHER" id="PTHR30319:SF1">
    <property type="entry name" value="TRANSCRIPTIONAL REPRESSOR PAAX"/>
    <property type="match status" value="1"/>
</dbReference>
<dbReference type="AlphaFoldDB" id="A0A1G2KVT7"/>
<evidence type="ECO:0000256" key="3">
    <source>
        <dbReference type="ARBA" id="ARBA00022759"/>
    </source>
</evidence>
<comment type="caution">
    <text evidence="8">The sequence shown here is derived from an EMBL/GenBank/DDBJ whole genome shotgun (WGS) entry which is preliminary data.</text>
</comment>
<evidence type="ECO:0000256" key="2">
    <source>
        <dbReference type="ARBA" id="ARBA00022723"/>
    </source>
</evidence>
<keyword evidence="6" id="KW-0051">Antiviral defense</keyword>
<dbReference type="InterPro" id="IPR048846">
    <property type="entry name" value="PaaX-like_central"/>
</dbReference>
<keyword evidence="3 8" id="KW-0255">Endonuclease</keyword>
<organism evidence="8 9">
    <name type="scientific">Candidatus Sungbacteria bacterium RIFCSPHIGHO2_02_FULL_51_29</name>
    <dbReference type="NCBI Taxonomy" id="1802273"/>
    <lineage>
        <taxon>Bacteria</taxon>
        <taxon>Candidatus Sungiibacteriota</taxon>
    </lineage>
</organism>
<evidence type="ECO:0000256" key="4">
    <source>
        <dbReference type="ARBA" id="ARBA00022801"/>
    </source>
</evidence>
<dbReference type="Proteomes" id="UP000177811">
    <property type="component" value="Unassembled WGS sequence"/>
</dbReference>
<dbReference type="GO" id="GO:0006351">
    <property type="term" value="P:DNA-templated transcription"/>
    <property type="evidence" value="ECO:0007669"/>
    <property type="project" value="TreeGrafter"/>
</dbReference>
<keyword evidence="1" id="KW-0540">Nuclease</keyword>
<evidence type="ECO:0000256" key="5">
    <source>
        <dbReference type="ARBA" id="ARBA00022842"/>
    </source>
</evidence>
<dbReference type="EMBL" id="MHQL01000013">
    <property type="protein sequence ID" value="OHA03536.1"/>
    <property type="molecule type" value="Genomic_DNA"/>
</dbReference>
<dbReference type="PANTHER" id="PTHR30319">
    <property type="entry name" value="PHENYLACETIC ACID REGULATOR-RELATED TRANSCRIPTIONAL REPRESSOR"/>
    <property type="match status" value="1"/>
</dbReference>
<evidence type="ECO:0000256" key="1">
    <source>
        <dbReference type="ARBA" id="ARBA00022722"/>
    </source>
</evidence>
<keyword evidence="2" id="KW-0479">Metal-binding</keyword>
<dbReference type="GO" id="GO:0043571">
    <property type="term" value="P:maintenance of CRISPR repeat elements"/>
    <property type="evidence" value="ECO:0007669"/>
    <property type="project" value="InterPro"/>
</dbReference>
<evidence type="ECO:0000313" key="8">
    <source>
        <dbReference type="EMBL" id="OHA03536.1"/>
    </source>
</evidence>
<feature type="domain" description="Transcriptional repressor PaaX-like central Cas2-like" evidence="7">
    <location>
        <begin position="97"/>
        <end position="170"/>
    </location>
</feature>
<dbReference type="Gene3D" id="3.30.70.2650">
    <property type="match status" value="1"/>
</dbReference>
<dbReference type="GO" id="GO:0004521">
    <property type="term" value="F:RNA endonuclease activity"/>
    <property type="evidence" value="ECO:0007669"/>
    <property type="project" value="InterPro"/>
</dbReference>
<keyword evidence="4" id="KW-0378">Hydrolase</keyword>
<keyword evidence="5" id="KW-0460">Magnesium</keyword>
<dbReference type="NCBIfam" id="TIGR01573">
    <property type="entry name" value="cas2"/>
    <property type="match status" value="1"/>
</dbReference>
<protein>
    <submittedName>
        <fullName evidence="8">CRISPR-associated endonuclease Cas2</fullName>
    </submittedName>
</protein>
<sequence length="182" mass="21658">MKIGGIQHKILILLASGAALGLSTSPKSFFKIITLVGKEWQSINRYNLRRAIAGLYENRLITVKERSGKEVTLTLTDTGRRRVLSYKFDEMTIARPEQWDKKWRIVLFDIPEHQKKIRDAFRHHLKRLSFFELQKSVFVHPYECKNEIDFLIEFYQARRHIRFVIAHSIDNELHLKEIFHIR</sequence>